<feature type="chain" id="PRO_5028982944" evidence="1">
    <location>
        <begin position="20"/>
        <end position="123"/>
    </location>
</feature>
<dbReference type="EMBL" id="JAADJZ010000013">
    <property type="protein sequence ID" value="KAF2870544.1"/>
    <property type="molecule type" value="Genomic_DNA"/>
</dbReference>
<keyword evidence="1" id="KW-0732">Signal</keyword>
<reference evidence="2 3" key="1">
    <citation type="submission" date="2020-01" db="EMBL/GenBank/DDBJ databases">
        <authorList>
            <consortium name="DOE Joint Genome Institute"/>
            <person name="Haridas S."/>
            <person name="Albert R."/>
            <person name="Binder M."/>
            <person name="Bloem J."/>
            <person name="Labutti K."/>
            <person name="Salamov A."/>
            <person name="Andreopoulos B."/>
            <person name="Baker S.E."/>
            <person name="Barry K."/>
            <person name="Bills G."/>
            <person name="Bluhm B.H."/>
            <person name="Cannon C."/>
            <person name="Castanera R."/>
            <person name="Culley D.E."/>
            <person name="Daum C."/>
            <person name="Ezra D."/>
            <person name="Gonzalez J.B."/>
            <person name="Henrissat B."/>
            <person name="Kuo A."/>
            <person name="Liang C."/>
            <person name="Lipzen A."/>
            <person name="Lutzoni F."/>
            <person name="Magnuson J."/>
            <person name="Mondo S."/>
            <person name="Nolan M."/>
            <person name="Ohm R."/>
            <person name="Pangilinan J."/>
            <person name="Park H.-J.H."/>
            <person name="Ramirez L."/>
            <person name="Alfaro M."/>
            <person name="Sun H."/>
            <person name="Tritt A."/>
            <person name="Yoshinaga Y."/>
            <person name="Zwiers L.-H.L."/>
            <person name="Turgeon B.G."/>
            <person name="Goodwin S.B."/>
            <person name="Spatafora J.W."/>
            <person name="Crous P.W."/>
            <person name="Grigoriev I.V."/>
        </authorList>
    </citation>
    <scope>NUCLEOTIDE SEQUENCE [LARGE SCALE GENOMIC DNA]</scope>
    <source>
        <strain evidence="2 3">CBS 611.86</strain>
    </source>
</reference>
<dbReference type="Proteomes" id="UP000481861">
    <property type="component" value="Unassembled WGS sequence"/>
</dbReference>
<proteinExistence type="predicted"/>
<accession>A0A7C8MJ39</accession>
<evidence type="ECO:0000313" key="3">
    <source>
        <dbReference type="Proteomes" id="UP000481861"/>
    </source>
</evidence>
<protein>
    <submittedName>
        <fullName evidence="2">Uncharacterized protein</fullName>
    </submittedName>
</protein>
<name>A0A7C8MJ39_9PLEO</name>
<keyword evidence="3" id="KW-1185">Reference proteome</keyword>
<evidence type="ECO:0000313" key="2">
    <source>
        <dbReference type="EMBL" id="KAF2870544.1"/>
    </source>
</evidence>
<sequence>MHSLPLFAVLLSSLTATHAAPLSSFARVTFCPSTSLTDPRCLARDMRADQPDRCFPIELDSVQFVRAEKDAGFCQFFQDPACGGPAMVTLDTEGKEAESTPLNENTEGQTDLKAFKCARFGLA</sequence>
<organism evidence="2 3">
    <name type="scientific">Massariosphaeria phaeospora</name>
    <dbReference type="NCBI Taxonomy" id="100035"/>
    <lineage>
        <taxon>Eukaryota</taxon>
        <taxon>Fungi</taxon>
        <taxon>Dikarya</taxon>
        <taxon>Ascomycota</taxon>
        <taxon>Pezizomycotina</taxon>
        <taxon>Dothideomycetes</taxon>
        <taxon>Pleosporomycetidae</taxon>
        <taxon>Pleosporales</taxon>
        <taxon>Pleosporales incertae sedis</taxon>
        <taxon>Massariosphaeria</taxon>
    </lineage>
</organism>
<gene>
    <name evidence="2" type="ORF">BDV95DRAFT_619558</name>
</gene>
<feature type="signal peptide" evidence="1">
    <location>
        <begin position="1"/>
        <end position="19"/>
    </location>
</feature>
<dbReference type="AlphaFoldDB" id="A0A7C8MJ39"/>
<evidence type="ECO:0000256" key="1">
    <source>
        <dbReference type="SAM" id="SignalP"/>
    </source>
</evidence>
<comment type="caution">
    <text evidence="2">The sequence shown here is derived from an EMBL/GenBank/DDBJ whole genome shotgun (WGS) entry which is preliminary data.</text>
</comment>